<dbReference type="Proteomes" id="UP000186513">
    <property type="component" value="Unassembled WGS sequence"/>
</dbReference>
<dbReference type="RefSeq" id="WP_072428716.1">
    <property type="nucleotide sequence ID" value="NZ_FPKR01000008.1"/>
</dbReference>
<protein>
    <recommendedName>
        <fullName evidence="3">DUF2237 domain-containing protein</fullName>
    </recommendedName>
</protein>
<dbReference type="InterPro" id="IPR018714">
    <property type="entry name" value="DUF2237"/>
</dbReference>
<dbReference type="PANTHER" id="PTHR37466">
    <property type="entry name" value="SLR1628 PROTEIN"/>
    <property type="match status" value="1"/>
</dbReference>
<dbReference type="STRING" id="1121279.SAMN02745887_02203"/>
<evidence type="ECO:0008006" key="3">
    <source>
        <dbReference type="Google" id="ProtNLM"/>
    </source>
</evidence>
<gene>
    <name evidence="1" type="ORF">SAMN02745887_02203</name>
</gene>
<evidence type="ECO:0000313" key="1">
    <source>
        <dbReference type="EMBL" id="SFZ77036.1"/>
    </source>
</evidence>
<dbReference type="PANTHER" id="PTHR37466:SF1">
    <property type="entry name" value="SLR1628 PROTEIN"/>
    <property type="match status" value="1"/>
</dbReference>
<dbReference type="OrthoDB" id="9792525at2"/>
<organism evidence="1 2">
    <name type="scientific">Chitinimonas taiwanensis DSM 18899</name>
    <dbReference type="NCBI Taxonomy" id="1121279"/>
    <lineage>
        <taxon>Bacteria</taxon>
        <taxon>Pseudomonadati</taxon>
        <taxon>Pseudomonadota</taxon>
        <taxon>Betaproteobacteria</taxon>
        <taxon>Neisseriales</taxon>
        <taxon>Chitinibacteraceae</taxon>
        <taxon>Chitinimonas</taxon>
    </lineage>
</organism>
<accession>A0A1K2HJL9</accession>
<name>A0A1K2HJL9_9NEIS</name>
<sequence length="126" mass="13354">MYDSVNVLGQTLISCSTSPLTGFFRDGCCNTSADDAGRHTVCAQMSADFLSFSAAQGNDLSTPRPEYGFAGLKPGDFWCLCAGRWVEALLAGQAPAIRLASTHEDVLELVSLETLVAHALDRPQAG</sequence>
<keyword evidence="2" id="KW-1185">Reference proteome</keyword>
<reference evidence="1 2" key="1">
    <citation type="submission" date="2016-11" db="EMBL/GenBank/DDBJ databases">
        <authorList>
            <person name="Jaros S."/>
            <person name="Januszkiewicz K."/>
            <person name="Wedrychowicz H."/>
        </authorList>
    </citation>
    <scope>NUCLEOTIDE SEQUENCE [LARGE SCALE GENOMIC DNA]</scope>
    <source>
        <strain evidence="1 2">DSM 18899</strain>
    </source>
</reference>
<dbReference type="EMBL" id="FPKR01000008">
    <property type="protein sequence ID" value="SFZ77036.1"/>
    <property type="molecule type" value="Genomic_DNA"/>
</dbReference>
<dbReference type="Gene3D" id="3.30.56.110">
    <property type="entry name" value="Protein of unknown function DUF2237"/>
    <property type="match status" value="1"/>
</dbReference>
<evidence type="ECO:0000313" key="2">
    <source>
        <dbReference type="Proteomes" id="UP000186513"/>
    </source>
</evidence>
<dbReference type="AlphaFoldDB" id="A0A1K2HJL9"/>
<proteinExistence type="predicted"/>
<dbReference type="Pfam" id="PF09996">
    <property type="entry name" value="DUF2237"/>
    <property type="match status" value="1"/>
</dbReference>